<accession>A0AAJ7BTM4</accession>
<evidence type="ECO:0000313" key="3">
    <source>
        <dbReference type="RefSeq" id="XP_015593929.1"/>
    </source>
</evidence>
<organism evidence="2 3">
    <name type="scientific">Cephus cinctus</name>
    <name type="common">Wheat stem sawfly</name>
    <dbReference type="NCBI Taxonomy" id="211228"/>
    <lineage>
        <taxon>Eukaryota</taxon>
        <taxon>Metazoa</taxon>
        <taxon>Ecdysozoa</taxon>
        <taxon>Arthropoda</taxon>
        <taxon>Hexapoda</taxon>
        <taxon>Insecta</taxon>
        <taxon>Pterygota</taxon>
        <taxon>Neoptera</taxon>
        <taxon>Endopterygota</taxon>
        <taxon>Hymenoptera</taxon>
        <taxon>Cephoidea</taxon>
        <taxon>Cephidae</taxon>
        <taxon>Cephus</taxon>
    </lineage>
</organism>
<gene>
    <name evidence="3" type="primary">LOC107267137</name>
</gene>
<dbReference type="Proteomes" id="UP000694920">
    <property type="component" value="Unplaced"/>
</dbReference>
<dbReference type="GeneID" id="107267137"/>
<dbReference type="AlphaFoldDB" id="A0AAJ7BTM4"/>
<evidence type="ECO:0000256" key="1">
    <source>
        <dbReference type="SAM" id="MobiDB-lite"/>
    </source>
</evidence>
<protein>
    <submittedName>
        <fullName evidence="3">Uncharacterized protein DDB_G0271670-like</fullName>
    </submittedName>
</protein>
<name>A0AAJ7BTM4_CEPCN</name>
<dbReference type="RefSeq" id="XP_015593929.1">
    <property type="nucleotide sequence ID" value="XM_015738443.1"/>
</dbReference>
<proteinExistence type="predicted"/>
<feature type="compositionally biased region" description="Low complexity" evidence="1">
    <location>
        <begin position="7"/>
        <end position="45"/>
    </location>
</feature>
<dbReference type="KEGG" id="ccin:107267137"/>
<reference evidence="3" key="1">
    <citation type="submission" date="2025-08" db="UniProtKB">
        <authorList>
            <consortium name="RefSeq"/>
        </authorList>
    </citation>
    <scope>IDENTIFICATION</scope>
</reference>
<evidence type="ECO:0000313" key="2">
    <source>
        <dbReference type="Proteomes" id="UP000694920"/>
    </source>
</evidence>
<feature type="region of interest" description="Disordered" evidence="1">
    <location>
        <begin position="1"/>
        <end position="107"/>
    </location>
</feature>
<sequence>MQLEPNSTNIGSSSSTSSGGDSSRSSSSSSSDSDSDGSTSSTSSAIRRRSSIETRKEKQEEKKQGEEEGVSVCKGESEQRDDEVEERDAGSEALGEEPSVNAGASVNAGSIESKTILIPRRESPCPSVTRNKISRYRRSRRKRWTTVKTKLLAKRENPTISAIGRGAGVCAYGCLLKVYPEARRSSSAGSKAVWLSRGCVSVRGSSDLVKQQHDQKEVKASEVVVAAAAAAAAAALSEEEEEEEEVVLEPKVEVEVKVVLLVLDRRCCVAVERRRKQQRRRCCSPPRNPTQRDHRLCYIEPRLRDCASARYEPYRKR</sequence>
<keyword evidence="2" id="KW-1185">Reference proteome</keyword>
<feature type="compositionally biased region" description="Basic and acidic residues" evidence="1">
    <location>
        <begin position="50"/>
        <end position="66"/>
    </location>
</feature>